<dbReference type="GO" id="GO:0005524">
    <property type="term" value="F:ATP binding"/>
    <property type="evidence" value="ECO:0007669"/>
    <property type="project" value="UniProtKB-UniRule"/>
</dbReference>
<name>A0A0D7W952_9FLAO</name>
<comment type="caution">
    <text evidence="10">Lacks conserved residue(s) required for the propagation of feature annotation.</text>
</comment>
<gene>
    <name evidence="10" type="primary">pckA</name>
    <name evidence="11" type="ORF">PW52_11070</name>
</gene>
<feature type="binding site" evidence="10">
    <location>
        <position position="60"/>
    </location>
    <ligand>
        <name>substrate</name>
    </ligand>
</feature>
<dbReference type="EMBL" id="JTDW01000007">
    <property type="protein sequence ID" value="KJD35213.1"/>
    <property type="molecule type" value="Genomic_DNA"/>
</dbReference>
<dbReference type="GO" id="GO:0004612">
    <property type="term" value="F:phosphoenolpyruvate carboxykinase (ATP) activity"/>
    <property type="evidence" value="ECO:0007669"/>
    <property type="project" value="UniProtKB-UniRule"/>
</dbReference>
<evidence type="ECO:0000313" key="11">
    <source>
        <dbReference type="EMBL" id="KJD35213.1"/>
    </source>
</evidence>
<dbReference type="NCBIfam" id="TIGR00224">
    <property type="entry name" value="pckA"/>
    <property type="match status" value="1"/>
</dbReference>
<feature type="binding site" evidence="10">
    <location>
        <begin position="237"/>
        <end position="245"/>
    </location>
    <ligand>
        <name>ATP</name>
        <dbReference type="ChEBI" id="CHEBI:30616"/>
    </ligand>
</feature>
<dbReference type="Proteomes" id="UP000032578">
    <property type="component" value="Unassembled WGS sequence"/>
</dbReference>
<evidence type="ECO:0000256" key="2">
    <source>
        <dbReference type="ARBA" id="ARBA00006052"/>
    </source>
</evidence>
<dbReference type="Gene3D" id="2.170.8.10">
    <property type="entry name" value="Phosphoenolpyruvate Carboxykinase, domain 2"/>
    <property type="match status" value="1"/>
</dbReference>
<accession>A0A0D7W952</accession>
<organism evidence="11 12">
    <name type="scientific">Neotamlana sedimentorum</name>
    <dbReference type="NCBI Taxonomy" id="1435349"/>
    <lineage>
        <taxon>Bacteria</taxon>
        <taxon>Pseudomonadati</taxon>
        <taxon>Bacteroidota</taxon>
        <taxon>Flavobacteriia</taxon>
        <taxon>Flavobacteriales</taxon>
        <taxon>Flavobacteriaceae</taxon>
        <taxon>Neotamlana</taxon>
    </lineage>
</organism>
<keyword evidence="6 10" id="KW-0210">Decarboxylase</keyword>
<feature type="binding site" evidence="10">
    <location>
        <position position="448"/>
    </location>
    <ligand>
        <name>ATP</name>
        <dbReference type="ChEBI" id="CHEBI:30616"/>
    </ligand>
</feature>
<feature type="binding site" evidence="10">
    <location>
        <position position="221"/>
    </location>
    <ligand>
        <name>ATP</name>
        <dbReference type="ChEBI" id="CHEBI:30616"/>
    </ligand>
</feature>
<feature type="binding site" evidence="10">
    <location>
        <position position="195"/>
    </location>
    <ligand>
        <name>substrate</name>
    </ligand>
</feature>
<dbReference type="FunFam" id="2.170.8.10:FF:000001">
    <property type="entry name" value="Phosphoenolpyruvate carboxykinase (ATP)"/>
    <property type="match status" value="1"/>
</dbReference>
<comment type="caution">
    <text evidence="11">The sequence shown here is derived from an EMBL/GenBank/DDBJ whole genome shotgun (WGS) entry which is preliminary data.</text>
</comment>
<dbReference type="PATRIC" id="fig|1435349.4.peg.3207"/>
<dbReference type="NCBIfam" id="NF006820">
    <property type="entry name" value="PRK09344.1-2"/>
    <property type="match status" value="1"/>
</dbReference>
<keyword evidence="10" id="KW-0464">Manganese</keyword>
<feature type="binding site" evidence="10">
    <location>
        <position position="201"/>
    </location>
    <ligand>
        <name>ATP</name>
        <dbReference type="ChEBI" id="CHEBI:30616"/>
    </ligand>
</feature>
<evidence type="ECO:0000256" key="8">
    <source>
        <dbReference type="ARBA" id="ARBA00023239"/>
    </source>
</evidence>
<dbReference type="GO" id="GO:0005829">
    <property type="term" value="C:cytosol"/>
    <property type="evidence" value="ECO:0007669"/>
    <property type="project" value="TreeGrafter"/>
</dbReference>
<dbReference type="NCBIfam" id="NF006821">
    <property type="entry name" value="PRK09344.1-3"/>
    <property type="match status" value="1"/>
</dbReference>
<dbReference type="PIRSF" id="PIRSF006294">
    <property type="entry name" value="PEP_crbxkin"/>
    <property type="match status" value="1"/>
</dbReference>
<comment type="catalytic activity">
    <reaction evidence="9 10">
        <text>oxaloacetate + ATP = phosphoenolpyruvate + ADP + CO2</text>
        <dbReference type="Rhea" id="RHEA:18617"/>
        <dbReference type="ChEBI" id="CHEBI:16452"/>
        <dbReference type="ChEBI" id="CHEBI:16526"/>
        <dbReference type="ChEBI" id="CHEBI:30616"/>
        <dbReference type="ChEBI" id="CHEBI:58702"/>
        <dbReference type="ChEBI" id="CHEBI:456216"/>
        <dbReference type="EC" id="4.1.1.49"/>
    </reaction>
</comment>
<feature type="binding site" evidence="10">
    <location>
        <position position="201"/>
    </location>
    <ligand>
        <name>Mn(2+)</name>
        <dbReference type="ChEBI" id="CHEBI:29035"/>
    </ligand>
</feature>
<feature type="binding site" evidence="10">
    <location>
        <position position="323"/>
    </location>
    <ligand>
        <name>substrate</name>
    </ligand>
</feature>
<dbReference type="HAMAP" id="MF_00453">
    <property type="entry name" value="PEPCK_ATP"/>
    <property type="match status" value="1"/>
</dbReference>
<proteinExistence type="inferred from homology"/>
<evidence type="ECO:0000256" key="6">
    <source>
        <dbReference type="ARBA" id="ARBA00022793"/>
    </source>
</evidence>
<keyword evidence="10" id="KW-0963">Cytoplasm</keyword>
<reference evidence="11 12" key="1">
    <citation type="submission" date="2014-11" db="EMBL/GenBank/DDBJ databases">
        <title>Tamlana sedimentorum sp. nov., isolated from shallow sand sediments of the Sea of Japan.</title>
        <authorList>
            <person name="Romanenko L.A."/>
        </authorList>
    </citation>
    <scope>NUCLEOTIDE SEQUENCE [LARGE SCALE GENOMIC DNA]</scope>
    <source>
        <strain evidence="11 12">JCM 19808</strain>
    </source>
</reference>
<feature type="binding site" evidence="10">
    <location>
        <position position="221"/>
    </location>
    <ligand>
        <name>Mn(2+)</name>
        <dbReference type="ChEBI" id="CHEBI:29035"/>
    </ligand>
</feature>
<feature type="binding site" evidence="10">
    <location>
        <position position="258"/>
    </location>
    <ligand>
        <name>Mn(2+)</name>
        <dbReference type="ChEBI" id="CHEBI:29035"/>
    </ligand>
</feature>
<dbReference type="OrthoDB" id="9806325at2"/>
<dbReference type="SUPFAM" id="SSF68923">
    <property type="entry name" value="PEP carboxykinase N-terminal domain"/>
    <property type="match status" value="1"/>
</dbReference>
<keyword evidence="4 10" id="KW-0312">Gluconeogenesis</keyword>
<dbReference type="UniPathway" id="UPA00138"/>
<evidence type="ECO:0000256" key="7">
    <source>
        <dbReference type="ARBA" id="ARBA00022840"/>
    </source>
</evidence>
<comment type="pathway">
    <text evidence="1 10">Carbohydrate biosynthesis; gluconeogenesis.</text>
</comment>
<keyword evidence="7 10" id="KW-0067">ATP-binding</keyword>
<evidence type="ECO:0000256" key="3">
    <source>
        <dbReference type="ARBA" id="ARBA00012363"/>
    </source>
</evidence>
<dbReference type="PANTHER" id="PTHR30031:SF0">
    <property type="entry name" value="PHOSPHOENOLPYRUVATE CARBOXYKINASE (ATP)"/>
    <property type="match status" value="1"/>
</dbReference>
<dbReference type="PANTHER" id="PTHR30031">
    <property type="entry name" value="PHOSPHOENOLPYRUVATE CARBOXYKINASE ATP"/>
    <property type="match status" value="1"/>
</dbReference>
<keyword evidence="11" id="KW-0670">Pyruvate</keyword>
<feature type="binding site" evidence="10">
    <location>
        <position position="201"/>
    </location>
    <ligand>
        <name>substrate</name>
    </ligand>
</feature>
<dbReference type="InterPro" id="IPR013035">
    <property type="entry name" value="PEP_carboxykinase_C"/>
</dbReference>
<dbReference type="GO" id="GO:0006094">
    <property type="term" value="P:gluconeogenesis"/>
    <property type="evidence" value="ECO:0007669"/>
    <property type="project" value="UniProtKB-UniRule"/>
</dbReference>
<keyword evidence="11" id="KW-0418">Kinase</keyword>
<dbReference type="AlphaFoldDB" id="A0A0D7W952"/>
<comment type="cofactor">
    <cofactor evidence="10">
        <name>Mn(2+)</name>
        <dbReference type="ChEBI" id="CHEBI:29035"/>
    </cofactor>
    <text evidence="10">Binds 1 Mn(2+) ion per subunit.</text>
</comment>
<comment type="similarity">
    <text evidence="2 10">Belongs to the phosphoenolpyruvate carboxykinase (ATP) family.</text>
</comment>
<sequence>MENYKQITKTISLEGYGIKNANVNYQLPPDALHDITIKKYNGLEASSGALAVNTGEFTGRSPKDRFIVKDAITDDKIWWGNVNIPFESVHFDKLYDKVVDYLSEKELFVRDCYACADENYKLNIRVINEYPWSNMFASNMFLRIEDDELEGFTPEWTIVNAPGFMATPEVDHTRQHNFAILNFTKKIALIGGTGYTGEIKKGIFSALNFILPVFKETLPMHCSANVGKDGDTAIFFGLSGTGKTTLSTDPNRSLIGDDEHGWTKENTVFNFEGGCYAKVINLSKEKEPEIFNAIKKGAILENVILDDAGAVDFANTSITQNTRVSYPIYHIENIKTPSIGENPKNIFFLTADAFGVIPPISKLTPSQAAYHFISGYTAKVAGTEAGVVEPVPSFSACFGAPFMPLHPSKYAEMLSKKMVEAGVNVWLVNTGWTGGPYGVGKRMELKYTRAMINAVLNGDLGLYNYDNYHIHSVFGVAQPRSCPGVPTSVLSPRQTWNDDQAYYTMAFKLTNAFRENFKKYEAFCSEEIRRGGPQRYAF</sequence>
<dbReference type="SUPFAM" id="SSF53795">
    <property type="entry name" value="PEP carboxykinase-like"/>
    <property type="match status" value="1"/>
</dbReference>
<dbReference type="GO" id="GO:0046872">
    <property type="term" value="F:metal ion binding"/>
    <property type="evidence" value="ECO:0007669"/>
    <property type="project" value="UniProtKB-KW"/>
</dbReference>
<comment type="function">
    <text evidence="10">Involved in the gluconeogenesis. Catalyzes the conversion of oxaloacetate (OAA) to phosphoenolpyruvate (PEP) through direct phosphoryl transfer between the nucleoside triphosphate and OAA.</text>
</comment>
<evidence type="ECO:0000256" key="10">
    <source>
        <dbReference type="HAMAP-Rule" id="MF_00453"/>
    </source>
</evidence>
<dbReference type="InterPro" id="IPR008210">
    <property type="entry name" value="PEP_carboxykinase_N"/>
</dbReference>
<keyword evidence="5 10" id="KW-0547">Nucleotide-binding</keyword>
<keyword evidence="10" id="KW-0479">Metal-binding</keyword>
<dbReference type="InterPro" id="IPR001272">
    <property type="entry name" value="PEP_carboxykinase_ATP"/>
</dbReference>
<dbReference type="Gene3D" id="3.90.228.20">
    <property type="match status" value="1"/>
</dbReference>
<keyword evidence="12" id="KW-1185">Reference proteome</keyword>
<evidence type="ECO:0000313" key="12">
    <source>
        <dbReference type="Proteomes" id="UP000032578"/>
    </source>
</evidence>
<dbReference type="GO" id="GO:0016301">
    <property type="term" value="F:kinase activity"/>
    <property type="evidence" value="ECO:0007669"/>
    <property type="project" value="UniProtKB-KW"/>
</dbReference>
<dbReference type="CDD" id="cd00484">
    <property type="entry name" value="PEPCK_ATP"/>
    <property type="match status" value="1"/>
</dbReference>
<evidence type="ECO:0000256" key="1">
    <source>
        <dbReference type="ARBA" id="ARBA00004742"/>
    </source>
</evidence>
<dbReference type="STRING" id="1435349.PW52_11070"/>
<keyword evidence="11" id="KW-0808">Transferase</keyword>
<protein>
    <recommendedName>
        <fullName evidence="3 10">Phosphoenolpyruvate carboxykinase (ATP)</fullName>
        <shortName evidence="10">PCK</shortName>
        <shortName evidence="10">PEP carboxykinase</shortName>
        <shortName evidence="10">PEPCK</shortName>
        <ecNumber evidence="3 10">4.1.1.49</ecNumber>
    </recommendedName>
</protein>
<feature type="binding site" evidence="10">
    <location>
        <position position="323"/>
    </location>
    <ligand>
        <name>ATP</name>
        <dbReference type="ChEBI" id="CHEBI:30616"/>
    </ligand>
</feature>
<evidence type="ECO:0000256" key="5">
    <source>
        <dbReference type="ARBA" id="ARBA00022741"/>
    </source>
</evidence>
<keyword evidence="8 10" id="KW-0456">Lyase</keyword>
<dbReference type="Gene3D" id="3.40.449.10">
    <property type="entry name" value="Phosphoenolpyruvate Carboxykinase, domain 1"/>
    <property type="match status" value="1"/>
</dbReference>
<dbReference type="RefSeq" id="WP_044633014.1">
    <property type="nucleotide sequence ID" value="NZ_JTDW01000007.1"/>
</dbReference>
<evidence type="ECO:0000256" key="9">
    <source>
        <dbReference type="ARBA" id="ARBA00047371"/>
    </source>
</evidence>
<feature type="binding site" evidence="10">
    <location>
        <position position="287"/>
    </location>
    <ligand>
        <name>ATP</name>
        <dbReference type="ChEBI" id="CHEBI:30616"/>
    </ligand>
</feature>
<dbReference type="EC" id="4.1.1.49" evidence="3 10"/>
<evidence type="ECO:0000256" key="4">
    <source>
        <dbReference type="ARBA" id="ARBA00022432"/>
    </source>
</evidence>
<comment type="subcellular location">
    <subcellularLocation>
        <location evidence="10">Cytoplasm</location>
    </subcellularLocation>
</comment>
<dbReference type="Pfam" id="PF01293">
    <property type="entry name" value="PEPCK_ATP"/>
    <property type="match status" value="1"/>
</dbReference>